<dbReference type="AlphaFoldDB" id="A0A1V9Z5Y4"/>
<evidence type="ECO:0000256" key="1">
    <source>
        <dbReference type="ARBA" id="ARBA00022737"/>
    </source>
</evidence>
<dbReference type="Pfam" id="PF00023">
    <property type="entry name" value="Ank"/>
    <property type="match status" value="1"/>
</dbReference>
<proteinExistence type="predicted"/>
<dbReference type="InterPro" id="IPR050745">
    <property type="entry name" value="Multifunctional_regulatory"/>
</dbReference>
<dbReference type="OrthoDB" id="97460at2759"/>
<dbReference type="PROSITE" id="PS50297">
    <property type="entry name" value="ANK_REP_REGION"/>
    <property type="match status" value="1"/>
</dbReference>
<organism evidence="4 5">
    <name type="scientific">Achlya hypogyna</name>
    <name type="common">Oomycete</name>
    <name type="synonym">Protoachlya hypogyna</name>
    <dbReference type="NCBI Taxonomy" id="1202772"/>
    <lineage>
        <taxon>Eukaryota</taxon>
        <taxon>Sar</taxon>
        <taxon>Stramenopiles</taxon>
        <taxon>Oomycota</taxon>
        <taxon>Saprolegniomycetes</taxon>
        <taxon>Saprolegniales</taxon>
        <taxon>Achlyaceae</taxon>
        <taxon>Achlya</taxon>
    </lineage>
</organism>
<dbReference type="Proteomes" id="UP000243579">
    <property type="component" value="Unassembled WGS sequence"/>
</dbReference>
<dbReference type="InterPro" id="IPR036770">
    <property type="entry name" value="Ankyrin_rpt-contain_sf"/>
</dbReference>
<sequence>MAFAICKTVQEEMAWIAGLRAESPETAAVVLANSKLLVELAESGQVRAILDVVASVDNLHKQTLSYYYIKMFQAACLNRRMDVMKYMLDNGFNAAHPFLQDLLHRVIEDASVEDDALQPVVRCLLHADVDVNYQRKRDLFTPLHVACTKNFVGVAALLLLYDADVNAVANDDLMPLNCAERVLVEQDVLADEATIERNAKLIRLLLDNHAKRTWRRPKPEPEPVERAASSFKILSFSSAHNCSAGRLFDTDNA</sequence>
<dbReference type="PROSITE" id="PS50088">
    <property type="entry name" value="ANK_REPEAT"/>
    <property type="match status" value="1"/>
</dbReference>
<evidence type="ECO:0000256" key="3">
    <source>
        <dbReference type="PROSITE-ProRule" id="PRU00023"/>
    </source>
</evidence>
<dbReference type="SUPFAM" id="SSF48403">
    <property type="entry name" value="Ankyrin repeat"/>
    <property type="match status" value="1"/>
</dbReference>
<keyword evidence="5" id="KW-1185">Reference proteome</keyword>
<dbReference type="PANTHER" id="PTHR24189">
    <property type="entry name" value="MYOTROPHIN"/>
    <property type="match status" value="1"/>
</dbReference>
<dbReference type="InterPro" id="IPR002110">
    <property type="entry name" value="Ankyrin_rpt"/>
</dbReference>
<reference evidence="4 5" key="1">
    <citation type="journal article" date="2014" name="Genome Biol. Evol.">
        <title>The secreted proteins of Achlya hypogyna and Thraustotheca clavata identify the ancestral oomycete secretome and reveal gene acquisitions by horizontal gene transfer.</title>
        <authorList>
            <person name="Misner I."/>
            <person name="Blouin N."/>
            <person name="Leonard G."/>
            <person name="Richards T.A."/>
            <person name="Lane C.E."/>
        </authorList>
    </citation>
    <scope>NUCLEOTIDE SEQUENCE [LARGE SCALE GENOMIC DNA]</scope>
    <source>
        <strain evidence="4 5">ATCC 48635</strain>
    </source>
</reference>
<dbReference type="SMART" id="SM00248">
    <property type="entry name" value="ANK"/>
    <property type="match status" value="2"/>
</dbReference>
<name>A0A1V9Z5Y4_ACHHY</name>
<accession>A0A1V9Z5Y4</accession>
<keyword evidence="2 3" id="KW-0040">ANK repeat</keyword>
<evidence type="ECO:0000256" key="2">
    <source>
        <dbReference type="ARBA" id="ARBA00023043"/>
    </source>
</evidence>
<feature type="repeat" description="ANK" evidence="3">
    <location>
        <begin position="138"/>
        <end position="170"/>
    </location>
</feature>
<dbReference type="Gene3D" id="1.25.40.20">
    <property type="entry name" value="Ankyrin repeat-containing domain"/>
    <property type="match status" value="1"/>
</dbReference>
<gene>
    <name evidence="4" type="ORF">ACHHYP_02560</name>
</gene>
<comment type="caution">
    <text evidence="4">The sequence shown here is derived from an EMBL/GenBank/DDBJ whole genome shotgun (WGS) entry which is preliminary data.</text>
</comment>
<keyword evidence="1" id="KW-0677">Repeat</keyword>
<dbReference type="EMBL" id="JNBR01000410">
    <property type="protein sequence ID" value="OQR93408.1"/>
    <property type="molecule type" value="Genomic_DNA"/>
</dbReference>
<evidence type="ECO:0000313" key="5">
    <source>
        <dbReference type="Proteomes" id="UP000243579"/>
    </source>
</evidence>
<protein>
    <submittedName>
        <fullName evidence="4">Uncharacterized protein</fullName>
    </submittedName>
</protein>
<evidence type="ECO:0000313" key="4">
    <source>
        <dbReference type="EMBL" id="OQR93408.1"/>
    </source>
</evidence>